<gene>
    <name evidence="17" type="primary">ccp_2</name>
</gene>
<dbReference type="PANTHER" id="PTHR30600:SF10">
    <property type="entry name" value="BLL6722 PROTEIN"/>
    <property type="match status" value="1"/>
</dbReference>
<keyword evidence="9" id="KW-0560">Oxidoreductase</keyword>
<evidence type="ECO:0000256" key="12">
    <source>
        <dbReference type="ARBA" id="ARBA00073576"/>
    </source>
</evidence>
<dbReference type="PROSITE" id="PS00018">
    <property type="entry name" value="EF_HAND_1"/>
    <property type="match status" value="1"/>
</dbReference>
<dbReference type="GO" id="GO:0042597">
    <property type="term" value="C:periplasmic space"/>
    <property type="evidence" value="ECO:0007669"/>
    <property type="project" value="UniProtKB-SubCell"/>
</dbReference>
<feature type="signal peptide" evidence="14">
    <location>
        <begin position="1"/>
        <end position="20"/>
    </location>
</feature>
<evidence type="ECO:0000259" key="16">
    <source>
        <dbReference type="PROSITE" id="PS51007"/>
    </source>
</evidence>
<feature type="chain" id="PRO_5028801361" description="Methylamine utilization protein MauG" evidence="14">
    <location>
        <begin position="21"/>
        <end position="1016"/>
    </location>
</feature>
<dbReference type="PANTHER" id="PTHR30600">
    <property type="entry name" value="CYTOCHROME C PEROXIDASE-RELATED"/>
    <property type="match status" value="1"/>
</dbReference>
<evidence type="ECO:0000256" key="10">
    <source>
        <dbReference type="ARBA" id="ARBA00023004"/>
    </source>
</evidence>
<dbReference type="InterPro" id="IPR051395">
    <property type="entry name" value="Cytochrome_c_Peroxidase/MauG"/>
</dbReference>
<dbReference type="GO" id="GO:0009055">
    <property type="term" value="F:electron transfer activity"/>
    <property type="evidence" value="ECO:0007669"/>
    <property type="project" value="InterPro"/>
</dbReference>
<proteinExistence type="predicted"/>
<comment type="subcellular location">
    <subcellularLocation>
        <location evidence="1">Periplasm</location>
    </subcellularLocation>
</comment>
<keyword evidence="6 14" id="KW-0732">Signal</keyword>
<dbReference type="GO" id="GO:0020037">
    <property type="term" value="F:heme binding"/>
    <property type="evidence" value="ECO:0007669"/>
    <property type="project" value="InterPro"/>
</dbReference>
<evidence type="ECO:0000256" key="4">
    <source>
        <dbReference type="ARBA" id="ARBA00022617"/>
    </source>
</evidence>
<accession>A0A7G1KXT6</accession>
<keyword evidence="10 13" id="KW-0408">Iron</keyword>
<evidence type="ECO:0000256" key="3">
    <source>
        <dbReference type="ARBA" id="ARBA00022448"/>
    </source>
</evidence>
<keyword evidence="4 13" id="KW-0349">Heme</keyword>
<evidence type="ECO:0000256" key="9">
    <source>
        <dbReference type="ARBA" id="ARBA00023002"/>
    </source>
</evidence>
<dbReference type="Pfam" id="PF03150">
    <property type="entry name" value="CCP_MauG"/>
    <property type="match status" value="1"/>
</dbReference>
<dbReference type="InterPro" id="IPR002048">
    <property type="entry name" value="EF_hand_dom"/>
</dbReference>
<feature type="domain" description="EF-hand" evidence="15">
    <location>
        <begin position="152"/>
        <end position="187"/>
    </location>
</feature>
<dbReference type="AlphaFoldDB" id="A0A7G1KXT6"/>
<name>A0A7G1KXT6_AERHY</name>
<dbReference type="Gene3D" id="1.10.760.10">
    <property type="entry name" value="Cytochrome c-like domain"/>
    <property type="match status" value="2"/>
</dbReference>
<dbReference type="PROSITE" id="PS51007">
    <property type="entry name" value="CYTC"/>
    <property type="match status" value="1"/>
</dbReference>
<dbReference type="GO" id="GO:0005509">
    <property type="term" value="F:calcium ion binding"/>
    <property type="evidence" value="ECO:0007669"/>
    <property type="project" value="InterPro"/>
</dbReference>
<dbReference type="InterPro" id="IPR009056">
    <property type="entry name" value="Cyt_c-like_dom"/>
</dbReference>
<evidence type="ECO:0000256" key="6">
    <source>
        <dbReference type="ARBA" id="ARBA00022729"/>
    </source>
</evidence>
<keyword evidence="3" id="KW-0813">Transport</keyword>
<dbReference type="GO" id="GO:0004130">
    <property type="term" value="F:cytochrome-c peroxidase activity"/>
    <property type="evidence" value="ECO:0007669"/>
    <property type="project" value="TreeGrafter"/>
</dbReference>
<dbReference type="InterPro" id="IPR004852">
    <property type="entry name" value="Di-haem_cyt_c_peroxidsae"/>
</dbReference>
<dbReference type="SUPFAM" id="SSF46626">
    <property type="entry name" value="Cytochrome c"/>
    <property type="match status" value="2"/>
</dbReference>
<dbReference type="InterPro" id="IPR036909">
    <property type="entry name" value="Cyt_c-like_dom_sf"/>
</dbReference>
<comment type="function">
    <text evidence="11">Involved in methylamine metabolism. Essential for the maturation of the beta subunit of MADH, presumably via a step in the biosynthesis of tryptophan tryptophylquinone (TTQ), the cofactor of MADH.</text>
</comment>
<evidence type="ECO:0000259" key="15">
    <source>
        <dbReference type="PROSITE" id="PS50222"/>
    </source>
</evidence>
<dbReference type="FunFam" id="1.10.760.10:FF:000019">
    <property type="entry name" value="Di-heme cytochrome C peroxidase"/>
    <property type="match status" value="1"/>
</dbReference>
<keyword evidence="8" id="KW-0249">Electron transport</keyword>
<keyword evidence="7" id="KW-0574">Periplasm</keyword>
<feature type="domain" description="Cytochrome c" evidence="16">
    <location>
        <begin position="451"/>
        <end position="552"/>
    </location>
</feature>
<comment type="pathway">
    <text evidence="2">One-carbon metabolism; methylamine degradation.</text>
</comment>
<dbReference type="PROSITE" id="PS51257">
    <property type="entry name" value="PROKAR_LIPOPROTEIN"/>
    <property type="match status" value="1"/>
</dbReference>
<organism evidence="17">
    <name type="scientific">Aeromonas hydrophila</name>
    <dbReference type="NCBI Taxonomy" id="644"/>
    <lineage>
        <taxon>Bacteria</taxon>
        <taxon>Pseudomonadati</taxon>
        <taxon>Pseudomonadota</taxon>
        <taxon>Gammaproteobacteria</taxon>
        <taxon>Aeromonadales</taxon>
        <taxon>Aeromonadaceae</taxon>
        <taxon>Aeromonas</taxon>
    </lineage>
</organism>
<evidence type="ECO:0000256" key="7">
    <source>
        <dbReference type="ARBA" id="ARBA00022764"/>
    </source>
</evidence>
<evidence type="ECO:0000256" key="2">
    <source>
        <dbReference type="ARBA" id="ARBA00004856"/>
    </source>
</evidence>
<evidence type="ECO:0000256" key="5">
    <source>
        <dbReference type="ARBA" id="ARBA00022723"/>
    </source>
</evidence>
<evidence type="ECO:0000256" key="8">
    <source>
        <dbReference type="ARBA" id="ARBA00022982"/>
    </source>
</evidence>
<evidence type="ECO:0000313" key="17">
    <source>
        <dbReference type="EMBL" id="BCK60356.1"/>
    </source>
</evidence>
<sequence>MKTSLLLVSLLILTACNDNHSQAPVPSVPVVTPPVVEPPVEPPVVTPPTEPPIEPVPTHTRSELTVRLDVTTRLGQGATLLLRQAATGIAVSGEVGEERPLVMTLPAGLLLDQPLELVGSDGSYILRAATVRVADLGATALLARRADGPSLRLDEEETALFLLADRNGDGTLDQGEWGQLAQIRLQQQPLIQDYATLLLAQRQPGAELNYPDSWQMLLALRADQGERSWYRRSNSAPIEAARQLLYPAQPSQPDEPETADLLRLDEQGRLTSGTDWRCLHDVRSPAGVKGSQYWLHASGSSALPQASRAGLGVVPTGCGRRDWRLPGLVEFERLLAADKQSWRYPHTFALAVPTRVWLQDGAGRPALYQPATGSWLEEGEGSVLWYALAPYPVRPSVIRDDSMPDMAALRARYAGPAAQWPAARVDEGVEWQELGPLPAVPFSADNPYSRAKVVLGQQLFFDKRLSRAQDISCASCHDPQKGWSDGLSVSVGHQGQKGTRNAPSILNSAFSSSQFWDGRVGSLEEQSLHPIQNPVEMALDHDELLARLQASRDYPAAFATAFGDEGISLERIAKAIATFERTIISRDSDFERFVQGDGQALSDKALWGMHLYRTDGRCMNCHSGPLLSQYRFESVGLAYYGRNLEDRGRFLHTRQKADMGRFKTPSLRDVAFTAPYMHNGAFPILAQRIGSSVQGVVAMYNFGVTKWSSGVGFPTGVAQYDPFFPQASDHLHALGLSNDELDAIGEFLRSVSAEPRRTPATVTELGLSGVTDEAPVPAIVIDLQVTPAAPRLEVGQTLALQATLRLSDGTRNPAQGPLQWRSMTPERASVDGDGVLRALVVGPARVQVSTGERMLELAVQVVDAQPDFNQGCRHPELAAGELIFVCPLTRAEADRLALAYDGSARDEDGDYNPFPHDYVVMSQERARDYCQQLVARGHDDWRLPAARELTALFAAYHQGGEELKLLTEQGWPLYSRLWSSDAPNDDGEAPLLDPGSGELITDLPQEAHGVACVRAR</sequence>
<dbReference type="Gene3D" id="2.60.40.1080">
    <property type="match status" value="1"/>
</dbReference>
<reference evidence="17" key="1">
    <citation type="submission" date="2020-07" db="EMBL/GenBank/DDBJ databases">
        <title>Aeromonas blaVEB-3.</title>
        <authorList>
            <person name="Sugiyama M."/>
            <person name="Asai T."/>
        </authorList>
    </citation>
    <scope>NUCLEOTIDE SEQUENCE</scope>
    <source>
        <strain evidence="17">K36</strain>
    </source>
</reference>
<evidence type="ECO:0000256" key="1">
    <source>
        <dbReference type="ARBA" id="ARBA00004418"/>
    </source>
</evidence>
<dbReference type="EMBL" id="LC570767">
    <property type="protein sequence ID" value="BCK60356.1"/>
    <property type="molecule type" value="Genomic_DNA"/>
</dbReference>
<evidence type="ECO:0000256" key="11">
    <source>
        <dbReference type="ARBA" id="ARBA00058991"/>
    </source>
</evidence>
<evidence type="ECO:0000256" key="13">
    <source>
        <dbReference type="PROSITE-ProRule" id="PRU00433"/>
    </source>
</evidence>
<dbReference type="PROSITE" id="PS50222">
    <property type="entry name" value="EF_HAND_2"/>
    <property type="match status" value="1"/>
</dbReference>
<evidence type="ECO:0000256" key="14">
    <source>
        <dbReference type="SAM" id="SignalP"/>
    </source>
</evidence>
<keyword evidence="17" id="KW-0575">Peroxidase</keyword>
<dbReference type="InterPro" id="IPR018247">
    <property type="entry name" value="EF_Hand_1_Ca_BS"/>
</dbReference>
<keyword evidence="5 13" id="KW-0479">Metal-binding</keyword>
<protein>
    <recommendedName>
        <fullName evidence="12">Methylamine utilization protein MauG</fullName>
    </recommendedName>
</protein>